<evidence type="ECO:0000256" key="1">
    <source>
        <dbReference type="SAM" id="MobiDB-lite"/>
    </source>
</evidence>
<organism evidence="2 3">
    <name type="scientific">Serendipita vermifera MAFF 305830</name>
    <dbReference type="NCBI Taxonomy" id="933852"/>
    <lineage>
        <taxon>Eukaryota</taxon>
        <taxon>Fungi</taxon>
        <taxon>Dikarya</taxon>
        <taxon>Basidiomycota</taxon>
        <taxon>Agaricomycotina</taxon>
        <taxon>Agaricomycetes</taxon>
        <taxon>Sebacinales</taxon>
        <taxon>Serendipitaceae</taxon>
        <taxon>Serendipita</taxon>
    </lineage>
</organism>
<feature type="region of interest" description="Disordered" evidence="1">
    <location>
        <begin position="97"/>
        <end position="131"/>
    </location>
</feature>
<name>A0A0C2WRV7_SERVB</name>
<reference evidence="2 3" key="1">
    <citation type="submission" date="2014-04" db="EMBL/GenBank/DDBJ databases">
        <authorList>
            <consortium name="DOE Joint Genome Institute"/>
            <person name="Kuo A."/>
            <person name="Zuccaro A."/>
            <person name="Kohler A."/>
            <person name="Nagy L.G."/>
            <person name="Floudas D."/>
            <person name="Copeland A."/>
            <person name="Barry K.W."/>
            <person name="Cichocki N."/>
            <person name="Veneault-Fourrey C."/>
            <person name="LaButti K."/>
            <person name="Lindquist E.A."/>
            <person name="Lipzen A."/>
            <person name="Lundell T."/>
            <person name="Morin E."/>
            <person name="Murat C."/>
            <person name="Sun H."/>
            <person name="Tunlid A."/>
            <person name="Henrissat B."/>
            <person name="Grigoriev I.V."/>
            <person name="Hibbett D.S."/>
            <person name="Martin F."/>
            <person name="Nordberg H.P."/>
            <person name="Cantor M.N."/>
            <person name="Hua S.X."/>
        </authorList>
    </citation>
    <scope>NUCLEOTIDE SEQUENCE [LARGE SCALE GENOMIC DNA]</scope>
    <source>
        <strain evidence="2 3">MAFF 305830</strain>
    </source>
</reference>
<dbReference type="EMBL" id="KN824291">
    <property type="protein sequence ID" value="KIM28903.1"/>
    <property type="molecule type" value="Genomic_DNA"/>
</dbReference>
<feature type="region of interest" description="Disordered" evidence="1">
    <location>
        <begin position="209"/>
        <end position="336"/>
    </location>
</feature>
<protein>
    <recommendedName>
        <fullName evidence="4">cAMP-independent regulatory protein pac2</fullName>
    </recommendedName>
</protein>
<gene>
    <name evidence="2" type="ORF">M408DRAFT_23547</name>
</gene>
<dbReference type="Pfam" id="PF09729">
    <property type="entry name" value="Gti1_Pac2"/>
    <property type="match status" value="1"/>
</dbReference>
<evidence type="ECO:0000313" key="2">
    <source>
        <dbReference type="EMBL" id="KIM28903.1"/>
    </source>
</evidence>
<reference evidence="3" key="2">
    <citation type="submission" date="2015-01" db="EMBL/GenBank/DDBJ databases">
        <title>Evolutionary Origins and Diversification of the Mycorrhizal Mutualists.</title>
        <authorList>
            <consortium name="DOE Joint Genome Institute"/>
            <consortium name="Mycorrhizal Genomics Consortium"/>
            <person name="Kohler A."/>
            <person name="Kuo A."/>
            <person name="Nagy L.G."/>
            <person name="Floudas D."/>
            <person name="Copeland A."/>
            <person name="Barry K.W."/>
            <person name="Cichocki N."/>
            <person name="Veneault-Fourrey C."/>
            <person name="LaButti K."/>
            <person name="Lindquist E.A."/>
            <person name="Lipzen A."/>
            <person name="Lundell T."/>
            <person name="Morin E."/>
            <person name="Murat C."/>
            <person name="Riley R."/>
            <person name="Ohm R."/>
            <person name="Sun H."/>
            <person name="Tunlid A."/>
            <person name="Henrissat B."/>
            <person name="Grigoriev I.V."/>
            <person name="Hibbett D.S."/>
            <person name="Martin F."/>
        </authorList>
    </citation>
    <scope>NUCLEOTIDE SEQUENCE [LARGE SCALE GENOMIC DNA]</scope>
    <source>
        <strain evidence="3">MAFF 305830</strain>
    </source>
</reference>
<dbReference type="InterPro" id="IPR018608">
    <property type="entry name" value="Gti1/Pac2"/>
</dbReference>
<dbReference type="PANTHER" id="PTHR28027:SF1">
    <property type="entry name" value="CAMP INDEPENDENT REGULATORY PROTEIN (AFU_ORTHOLOGUE AFUA_3G09640)"/>
    <property type="match status" value="1"/>
</dbReference>
<feature type="compositionally biased region" description="Basic and acidic residues" evidence="1">
    <location>
        <begin position="325"/>
        <end position="336"/>
    </location>
</feature>
<dbReference type="GO" id="GO:0003677">
    <property type="term" value="F:DNA binding"/>
    <property type="evidence" value="ECO:0007669"/>
    <property type="project" value="TreeGrafter"/>
</dbReference>
<evidence type="ECO:0000313" key="3">
    <source>
        <dbReference type="Proteomes" id="UP000054097"/>
    </source>
</evidence>
<proteinExistence type="predicted"/>
<dbReference type="HOGENOM" id="CLU_028895_2_1_1"/>
<accession>A0A0C2WRV7</accession>
<sequence>MHQRPTHSRLHVRDVRDALILLEAVRLGILKQVSRRLNDAERSMYVRSGSVFVWEENEDDAGIKRWTDGCMWSQSRMREPFLFYEEKLLDDRIGAAAKGRSNNTGESSTSSLGPLTPASRPTASSMPPYSAGGQAFGGNAIASLPEGSSYGPGLVKQAYSAYVTQPGTSIRRKFHLTAYFTYADLPNLPTLESEPHLWNIVIPQGVYRSGKSRTSGRNLANAAEPVRTRQQPMDSSPSPTSSPSSIGHSPSAQWPHARRGSVSYFDPSDGSHSSGSYHTSSVNHSPYIGNPGNPLVTGSRGHPHPGSHTAVARLPPVPSLPLDADGQRRNRYSEDDRVINMLNSRAIP</sequence>
<dbReference type="PANTHER" id="PTHR28027">
    <property type="entry name" value="TRANSCRIPTIONAL REGULATOR MIT1"/>
    <property type="match status" value="1"/>
</dbReference>
<evidence type="ECO:0008006" key="4">
    <source>
        <dbReference type="Google" id="ProtNLM"/>
    </source>
</evidence>
<dbReference type="AlphaFoldDB" id="A0A0C2WRV7"/>
<keyword evidence="3" id="KW-1185">Reference proteome</keyword>
<dbReference type="Proteomes" id="UP000054097">
    <property type="component" value="Unassembled WGS sequence"/>
</dbReference>
<feature type="compositionally biased region" description="Polar residues" evidence="1">
    <location>
        <begin position="100"/>
        <end position="127"/>
    </location>
</feature>
<feature type="compositionally biased region" description="Low complexity" evidence="1">
    <location>
        <begin position="268"/>
        <end position="285"/>
    </location>
</feature>
<feature type="compositionally biased region" description="Low complexity" evidence="1">
    <location>
        <begin position="235"/>
        <end position="251"/>
    </location>
</feature>
<dbReference type="OrthoDB" id="5572844at2759"/>